<dbReference type="GO" id="GO:0003700">
    <property type="term" value="F:DNA-binding transcription factor activity"/>
    <property type="evidence" value="ECO:0007669"/>
    <property type="project" value="TreeGrafter"/>
</dbReference>
<evidence type="ECO:0000256" key="4">
    <source>
        <dbReference type="PROSITE-ProRule" id="PRU00335"/>
    </source>
</evidence>
<dbReference type="EMBL" id="JAVIDA010000001">
    <property type="protein sequence ID" value="MDQ9069922.1"/>
    <property type="molecule type" value="Genomic_DNA"/>
</dbReference>
<dbReference type="Proteomes" id="UP001243195">
    <property type="component" value="Unassembled WGS sequence"/>
</dbReference>
<sequence>MGRANRSDGDVTKIKILEAAGELIAEKGFAKSSNKEIAQKAEVDLATINYHFGGRDGLHRAVISVAHKYYLDANELAKLAENDMPAEDKLNLFFRTILSKLSGKKNWYAQVFAQELLSPSLQLADFIQTEGFEKFYLIRKIVSQVAGIDENSPKILPCMVSIVTPCMMLVVAGQRLPHPNMFSPIMSMDSTALAEHFTKFCMAGLKATAMRNSHGSN</sequence>
<accession>A0AAW8JBA2</accession>
<dbReference type="PRINTS" id="PR00455">
    <property type="entry name" value="HTHTETR"/>
</dbReference>
<dbReference type="SUPFAM" id="SSF48498">
    <property type="entry name" value="Tetracyclin repressor-like, C-terminal domain"/>
    <property type="match status" value="1"/>
</dbReference>
<name>A0AAW8JBA2_9GAMM</name>
<feature type="DNA-binding region" description="H-T-H motif" evidence="4">
    <location>
        <begin position="33"/>
        <end position="52"/>
    </location>
</feature>
<dbReference type="PANTHER" id="PTHR30055">
    <property type="entry name" value="HTH-TYPE TRANSCRIPTIONAL REGULATOR RUTR"/>
    <property type="match status" value="1"/>
</dbReference>
<dbReference type="PANTHER" id="PTHR30055:SF234">
    <property type="entry name" value="HTH-TYPE TRANSCRIPTIONAL REGULATOR BETI"/>
    <property type="match status" value="1"/>
</dbReference>
<evidence type="ECO:0000256" key="1">
    <source>
        <dbReference type="ARBA" id="ARBA00023015"/>
    </source>
</evidence>
<dbReference type="InterPro" id="IPR050109">
    <property type="entry name" value="HTH-type_TetR-like_transc_reg"/>
</dbReference>
<dbReference type="Pfam" id="PF09209">
    <property type="entry name" value="CecR_C"/>
    <property type="match status" value="1"/>
</dbReference>
<feature type="domain" description="HTH tetR-type" evidence="5">
    <location>
        <begin position="10"/>
        <end position="70"/>
    </location>
</feature>
<gene>
    <name evidence="6" type="ORF">RFH51_00365</name>
</gene>
<comment type="caution">
    <text evidence="6">The sequence shown here is derived from an EMBL/GenBank/DDBJ whole genome shotgun (WGS) entry which is preliminary data.</text>
</comment>
<keyword evidence="2 4" id="KW-0238">DNA-binding</keyword>
<evidence type="ECO:0000256" key="3">
    <source>
        <dbReference type="ARBA" id="ARBA00023163"/>
    </source>
</evidence>
<reference evidence="6" key="1">
    <citation type="submission" date="2023-08" db="EMBL/GenBank/DDBJ databases">
        <title>Emergence of clinically-relevant ST2 carbapenem-resistant Acinetobacter baumannii strains in hospital sewages in Zhejiang, East of China.</title>
        <authorList>
            <person name="Kaichao C."/>
            <person name="Zhang R."/>
        </authorList>
    </citation>
    <scope>NUCLEOTIDE SEQUENCE</scope>
    <source>
        <strain evidence="6">M-SY-60</strain>
    </source>
</reference>
<evidence type="ECO:0000259" key="5">
    <source>
        <dbReference type="PROSITE" id="PS50977"/>
    </source>
</evidence>
<organism evidence="6 7">
    <name type="scientific">Acinetobacter gerneri</name>
    <dbReference type="NCBI Taxonomy" id="202952"/>
    <lineage>
        <taxon>Bacteria</taxon>
        <taxon>Pseudomonadati</taxon>
        <taxon>Pseudomonadota</taxon>
        <taxon>Gammaproteobacteria</taxon>
        <taxon>Moraxellales</taxon>
        <taxon>Moraxellaceae</taxon>
        <taxon>Acinetobacter</taxon>
    </lineage>
</organism>
<keyword evidence="3" id="KW-0804">Transcription</keyword>
<dbReference type="AlphaFoldDB" id="A0AAW8JBA2"/>
<evidence type="ECO:0000313" key="7">
    <source>
        <dbReference type="Proteomes" id="UP001243195"/>
    </source>
</evidence>
<dbReference type="InterPro" id="IPR009057">
    <property type="entry name" value="Homeodomain-like_sf"/>
</dbReference>
<dbReference type="PROSITE" id="PS50977">
    <property type="entry name" value="HTH_TETR_2"/>
    <property type="match status" value="1"/>
</dbReference>
<dbReference type="InterPro" id="IPR001647">
    <property type="entry name" value="HTH_TetR"/>
</dbReference>
<dbReference type="GO" id="GO:0000976">
    <property type="term" value="F:transcription cis-regulatory region binding"/>
    <property type="evidence" value="ECO:0007669"/>
    <property type="project" value="TreeGrafter"/>
</dbReference>
<protein>
    <submittedName>
        <fullName evidence="6">CerR family C-terminal domain-containing protein</fullName>
    </submittedName>
</protein>
<dbReference type="InterPro" id="IPR015292">
    <property type="entry name" value="Tscrpt_reg_YbiH_C"/>
</dbReference>
<keyword evidence="1" id="KW-0805">Transcription regulation</keyword>
<dbReference type="InterPro" id="IPR036271">
    <property type="entry name" value="Tet_transcr_reg_TetR-rel_C_sf"/>
</dbReference>
<dbReference type="SUPFAM" id="SSF46689">
    <property type="entry name" value="Homeodomain-like"/>
    <property type="match status" value="1"/>
</dbReference>
<dbReference type="RefSeq" id="WP_308956063.1">
    <property type="nucleotide sequence ID" value="NZ_JAVICY010000011.1"/>
</dbReference>
<dbReference type="Gene3D" id="1.10.357.10">
    <property type="entry name" value="Tetracycline Repressor, domain 2"/>
    <property type="match status" value="1"/>
</dbReference>
<evidence type="ECO:0000256" key="2">
    <source>
        <dbReference type="ARBA" id="ARBA00023125"/>
    </source>
</evidence>
<evidence type="ECO:0000313" key="6">
    <source>
        <dbReference type="EMBL" id="MDQ9069922.1"/>
    </source>
</evidence>
<dbReference type="Pfam" id="PF00440">
    <property type="entry name" value="TetR_N"/>
    <property type="match status" value="1"/>
</dbReference>
<proteinExistence type="predicted"/>